<dbReference type="EMBL" id="KZ345406">
    <property type="protein sequence ID" value="PIO73687.1"/>
    <property type="molecule type" value="Genomic_DNA"/>
</dbReference>
<feature type="compositionally biased region" description="Basic and acidic residues" evidence="1">
    <location>
        <begin position="344"/>
        <end position="358"/>
    </location>
</feature>
<feature type="compositionally biased region" description="Polar residues" evidence="1">
    <location>
        <begin position="145"/>
        <end position="166"/>
    </location>
</feature>
<feature type="compositionally biased region" description="Basic and acidic residues" evidence="1">
    <location>
        <begin position="594"/>
        <end position="604"/>
    </location>
</feature>
<feature type="compositionally biased region" description="Basic residues" evidence="1">
    <location>
        <begin position="294"/>
        <end position="304"/>
    </location>
</feature>
<feature type="compositionally biased region" description="Basic and acidic residues" evidence="1">
    <location>
        <begin position="458"/>
        <end position="476"/>
    </location>
</feature>
<feature type="region of interest" description="Disordered" evidence="1">
    <location>
        <begin position="1"/>
        <end position="26"/>
    </location>
</feature>
<accession>A0A2G9UTW9</accession>
<dbReference type="Proteomes" id="UP000230423">
    <property type="component" value="Unassembled WGS sequence"/>
</dbReference>
<feature type="region of interest" description="Disordered" evidence="1">
    <location>
        <begin position="213"/>
        <end position="233"/>
    </location>
</feature>
<feature type="compositionally biased region" description="Basic and acidic residues" evidence="1">
    <location>
        <begin position="510"/>
        <end position="521"/>
    </location>
</feature>
<gene>
    <name evidence="2" type="ORF">TELCIR_04338</name>
</gene>
<organism evidence="2 3">
    <name type="scientific">Teladorsagia circumcincta</name>
    <name type="common">Brown stomach worm</name>
    <name type="synonym">Ostertagia circumcincta</name>
    <dbReference type="NCBI Taxonomy" id="45464"/>
    <lineage>
        <taxon>Eukaryota</taxon>
        <taxon>Metazoa</taxon>
        <taxon>Ecdysozoa</taxon>
        <taxon>Nematoda</taxon>
        <taxon>Chromadorea</taxon>
        <taxon>Rhabditida</taxon>
        <taxon>Rhabditina</taxon>
        <taxon>Rhabditomorpha</taxon>
        <taxon>Strongyloidea</taxon>
        <taxon>Trichostrongylidae</taxon>
        <taxon>Teladorsagia</taxon>
    </lineage>
</organism>
<feature type="compositionally biased region" description="Basic and acidic residues" evidence="1">
    <location>
        <begin position="305"/>
        <end position="315"/>
    </location>
</feature>
<reference evidence="2 3" key="1">
    <citation type="submission" date="2015-09" db="EMBL/GenBank/DDBJ databases">
        <title>Draft genome of the parasitic nematode Teladorsagia circumcincta isolate WARC Sus (inbred).</title>
        <authorList>
            <person name="Mitreva M."/>
        </authorList>
    </citation>
    <scope>NUCLEOTIDE SEQUENCE [LARGE SCALE GENOMIC DNA]</scope>
    <source>
        <strain evidence="2 3">S</strain>
    </source>
</reference>
<proteinExistence type="predicted"/>
<evidence type="ECO:0000256" key="1">
    <source>
        <dbReference type="SAM" id="MobiDB-lite"/>
    </source>
</evidence>
<feature type="region of interest" description="Disordered" evidence="1">
    <location>
        <begin position="397"/>
        <end position="604"/>
    </location>
</feature>
<sequence length="604" mass="65222">MNVDDGNAGKSSGSQAPMKDPPSVYLQVGSDSALEEFDLSSAPSCYYQSVRVPSPDRKGQAQSDIAEAGKAQEVQKCEAEKPVGQGQAETLQVPTELRVPQDGQVAPIPQDGQVATVPQDGQVAPAQETAASTGATCDVVRAQEMTPSSEQNAECATPPQLVSHTAPSPELVAAQEIVTPVASDIEVVTAREISPPVERNVYVATARAIEEPVKRPTEPATSSPPASPFEGAVQVKPARIIPIPIDLISPKRVQKPEAMSPKDQVAVQSPKVERKIEGKEEKTMTQTPPTPGKTPKRILSKRQRLRDLKQAKAETPKLQPAKRILSDPIVTPRTDEYPTDEAETEKAKMAEAQKKPTEKAPASPLVEKPKEEAKAEVKETKPTSVITKLQAQLREIAKVKPAATPESKPQKPAKVEKAGTPQRKAGRRVSDPIVTPVSDEYPTEDLHGDWIAPAVIDTRPKGQRKDNYEKGGDANKENIISNPIITPRTDEYPTPTDEPEKSMQLLPPEPEPRGASKDAGKKPASKKPASKGASKEPIPKAPSKEVRVVSHEAKSKGPASKTKRNHDRTLFNKEAENENEGPRERAGSNYVSELRSKEEVLVSL</sequence>
<feature type="region of interest" description="Disordered" evidence="1">
    <location>
        <begin position="253"/>
        <end position="383"/>
    </location>
</feature>
<name>A0A2G9UTW9_TELCI</name>
<dbReference type="AlphaFoldDB" id="A0A2G9UTW9"/>
<protein>
    <submittedName>
        <fullName evidence="2">Uncharacterized protein</fullName>
    </submittedName>
</protein>
<dbReference type="OrthoDB" id="5877857at2759"/>
<evidence type="ECO:0000313" key="3">
    <source>
        <dbReference type="Proteomes" id="UP000230423"/>
    </source>
</evidence>
<feature type="region of interest" description="Disordered" evidence="1">
    <location>
        <begin position="51"/>
        <end position="167"/>
    </location>
</feature>
<feature type="compositionally biased region" description="Basic and acidic residues" evidence="1">
    <location>
        <begin position="367"/>
        <end position="381"/>
    </location>
</feature>
<feature type="compositionally biased region" description="Basic and acidic residues" evidence="1">
    <location>
        <begin position="533"/>
        <end position="555"/>
    </location>
</feature>
<evidence type="ECO:0000313" key="2">
    <source>
        <dbReference type="EMBL" id="PIO73687.1"/>
    </source>
</evidence>
<feature type="compositionally biased region" description="Basic and acidic residues" evidence="1">
    <location>
        <begin position="271"/>
        <end position="283"/>
    </location>
</feature>
<keyword evidence="3" id="KW-1185">Reference proteome</keyword>
<feature type="compositionally biased region" description="Basic and acidic residues" evidence="1">
    <location>
        <begin position="567"/>
        <end position="586"/>
    </location>
</feature>